<proteinExistence type="predicted"/>
<dbReference type="RefSeq" id="WP_207626708.1">
    <property type="nucleotide sequence ID" value="NZ_CBCSCN010000005.1"/>
</dbReference>
<keyword evidence="2" id="KW-0378">Hydrolase</keyword>
<organism evidence="2 3">
    <name type="scientific">Parendozoicomonas haliclonae</name>
    <dbReference type="NCBI Taxonomy" id="1960125"/>
    <lineage>
        <taxon>Bacteria</taxon>
        <taxon>Pseudomonadati</taxon>
        <taxon>Pseudomonadota</taxon>
        <taxon>Gammaproteobacteria</taxon>
        <taxon>Oceanospirillales</taxon>
        <taxon>Endozoicomonadaceae</taxon>
        <taxon>Parendozoicomonas</taxon>
    </lineage>
</organism>
<dbReference type="InterPro" id="IPR005502">
    <property type="entry name" value="Ribosyl_crysJ1"/>
</dbReference>
<keyword evidence="1" id="KW-0460">Magnesium</keyword>
<keyword evidence="3" id="KW-1185">Reference proteome</keyword>
<dbReference type="GO" id="GO:0046872">
    <property type="term" value="F:metal ion binding"/>
    <property type="evidence" value="ECO:0007669"/>
    <property type="project" value="UniProtKB-KW"/>
</dbReference>
<dbReference type="AlphaFoldDB" id="A0A1X7APM3"/>
<gene>
    <name evidence="2" type="ORF">EHSB41UT_03853</name>
</gene>
<accession>A0A1X7APM3</accession>
<dbReference type="Gene3D" id="1.10.4080.10">
    <property type="entry name" value="ADP-ribosylation/Crystallin J1"/>
    <property type="match status" value="1"/>
</dbReference>
<dbReference type="SUPFAM" id="SSF101478">
    <property type="entry name" value="ADP-ribosylglycohydrolase"/>
    <property type="match status" value="1"/>
</dbReference>
<dbReference type="Pfam" id="PF03747">
    <property type="entry name" value="ADP_ribosyl_GH"/>
    <property type="match status" value="1"/>
</dbReference>
<feature type="binding site" evidence="1">
    <location>
        <position position="268"/>
    </location>
    <ligand>
        <name>Mg(2+)</name>
        <dbReference type="ChEBI" id="CHEBI:18420"/>
        <label>1</label>
    </ligand>
</feature>
<comment type="cofactor">
    <cofactor evidence="1">
        <name>Mg(2+)</name>
        <dbReference type="ChEBI" id="CHEBI:18420"/>
    </cofactor>
    <text evidence="1">Binds 2 magnesium ions per subunit.</text>
</comment>
<evidence type="ECO:0000313" key="2">
    <source>
        <dbReference type="EMBL" id="SMA50062.1"/>
    </source>
</evidence>
<keyword evidence="1" id="KW-0479">Metal-binding</keyword>
<dbReference type="PANTHER" id="PTHR16222">
    <property type="entry name" value="ADP-RIBOSYLGLYCOHYDROLASE"/>
    <property type="match status" value="1"/>
</dbReference>
<reference evidence="2 3" key="1">
    <citation type="submission" date="2017-03" db="EMBL/GenBank/DDBJ databases">
        <authorList>
            <person name="Afonso C.L."/>
            <person name="Miller P.J."/>
            <person name="Scott M.A."/>
            <person name="Spackman E."/>
            <person name="Goraichik I."/>
            <person name="Dimitrov K.M."/>
            <person name="Suarez D.L."/>
            <person name="Swayne D.E."/>
        </authorList>
    </citation>
    <scope>NUCLEOTIDE SEQUENCE [LARGE SCALE GENOMIC DNA]</scope>
    <source>
        <strain evidence="2">SB41UT1</strain>
    </source>
</reference>
<dbReference type="InterPro" id="IPR050792">
    <property type="entry name" value="ADP-ribosylglycohydrolase"/>
</dbReference>
<dbReference type="GO" id="GO:0016787">
    <property type="term" value="F:hydrolase activity"/>
    <property type="evidence" value="ECO:0007669"/>
    <property type="project" value="UniProtKB-KW"/>
</dbReference>
<dbReference type="Proteomes" id="UP000196573">
    <property type="component" value="Unassembled WGS sequence"/>
</dbReference>
<evidence type="ECO:0000256" key="1">
    <source>
        <dbReference type="PIRSR" id="PIRSR605502-1"/>
    </source>
</evidence>
<dbReference type="PANTHER" id="PTHR16222:SF17">
    <property type="entry name" value="SELENOPROTEIN J"/>
    <property type="match status" value="1"/>
</dbReference>
<dbReference type="InterPro" id="IPR036705">
    <property type="entry name" value="Ribosyl_crysJ1_sf"/>
</dbReference>
<dbReference type="EMBL" id="FWPT01000010">
    <property type="protein sequence ID" value="SMA50062.1"/>
    <property type="molecule type" value="Genomic_DNA"/>
</dbReference>
<evidence type="ECO:0000313" key="3">
    <source>
        <dbReference type="Proteomes" id="UP000196573"/>
    </source>
</evidence>
<sequence>MLENRALHCVLGAYVADAAALGFHWLYDQSLIARYGGDHPEFHLPNREEYGDKGYFAHEGKAIGDLSHYGAQLTAMLDSLQSSGDYQEERYIQAYRHWFDFGGMWQGYIDHPTRGTLLNIYQREAQEQPLSGCGADDTQNPALSNLPALIAYCGHQDDISQAVESAVRVTNNNDQAVLYAQAAALMLQSALRGGSPYVCVMAARNAGAFIDAQIDKAESLSEKTSREVAAEVGMACQLEASFVVICHLLLNTQSYEQAIRENILCGGDSCGRAITLGAVLGACYSGTEQTIPAEWITKTQLPPVLFQSLR</sequence>
<name>A0A1X7APM3_9GAMM</name>
<protein>
    <submittedName>
        <fullName evidence="2">ADP-ribosylglycohydrolase</fullName>
    </submittedName>
</protein>